<keyword evidence="2" id="KW-1185">Reference proteome</keyword>
<dbReference type="AlphaFoldDB" id="U5NMR6"/>
<gene>
    <name evidence="1" type="ORF">RSP_7514</name>
</gene>
<name>U5NMR6_CERS4</name>
<dbReference type="Proteomes" id="UP000002703">
    <property type="component" value="Chromosome 1"/>
</dbReference>
<reference evidence="2" key="1">
    <citation type="submission" date="2005-09" db="EMBL/GenBank/DDBJ databases">
        <title>Complete sequence of chromosome 1 of Rhodobacter sphaeroides 2.4.1.</title>
        <authorList>
            <person name="Copeland A."/>
            <person name="Lucas S."/>
            <person name="Lapidus A."/>
            <person name="Barry K."/>
            <person name="Detter J.C."/>
            <person name="Glavina T."/>
            <person name="Hammon N."/>
            <person name="Israni S."/>
            <person name="Pitluck S."/>
            <person name="Richardson P."/>
            <person name="Mackenzie C."/>
            <person name="Choudhary M."/>
            <person name="Larimer F."/>
            <person name="Hauser L.J."/>
            <person name="Land M."/>
            <person name="Donohue T.J."/>
            <person name="Kaplan S."/>
        </authorList>
    </citation>
    <scope>NUCLEOTIDE SEQUENCE [LARGE SCALE GENOMIC DNA]</scope>
    <source>
        <strain evidence="2">ATCC 17023 / DSM 158 / JCM 6121 / CCUG 31486 / LMG 2827 / NBRC 12203 / NCIMB 8253 / ATH 2.4.1.</strain>
    </source>
</reference>
<dbReference type="EnsemblBacteria" id="AGY32393">
    <property type="protein sequence ID" value="AGY32393"/>
    <property type="gene ID" value="RSP_7514"/>
</dbReference>
<sequence length="29" mass="3162">MSAEKEQVRAAPPVGVLCRALRGSRGHER</sequence>
<proteinExistence type="predicted"/>
<accession>U5NMR6</accession>
<evidence type="ECO:0000313" key="2">
    <source>
        <dbReference type="Proteomes" id="UP000002703"/>
    </source>
</evidence>
<evidence type="ECO:0000313" key="1">
    <source>
        <dbReference type="EMBL" id="AGY32393.1"/>
    </source>
</evidence>
<protein>
    <submittedName>
        <fullName evidence="1">Uncharacterized protein</fullName>
    </submittedName>
</protein>
<dbReference type="EMBL" id="CP000143">
    <property type="protein sequence ID" value="AGY32393.1"/>
    <property type="molecule type" value="Genomic_DNA"/>
</dbReference>
<dbReference type="KEGG" id="rsp:RSP_7514"/>
<organism evidence="1 2">
    <name type="scientific">Cereibacter sphaeroides (strain ATCC 17023 / DSM 158 / JCM 6121 / CCUG 31486 / LMG 2827 / NBRC 12203 / NCIMB 8253 / ATH 2.4.1.)</name>
    <name type="common">Rhodobacter sphaeroides</name>
    <dbReference type="NCBI Taxonomy" id="272943"/>
    <lineage>
        <taxon>Bacteria</taxon>
        <taxon>Pseudomonadati</taxon>
        <taxon>Pseudomonadota</taxon>
        <taxon>Alphaproteobacteria</taxon>
        <taxon>Rhodobacterales</taxon>
        <taxon>Paracoccaceae</taxon>
        <taxon>Cereibacter</taxon>
    </lineage>
</organism>